<sequence length="79" mass="8659">MFATETISPVSTFSVYTSRNSDSLDATSSNPEQNSPVAPLVAKLIDRNCQGGEAATIINDLSAEKLLEVMDYWWKNNGF</sequence>
<accession>A0AAU8JBV8</accession>
<reference evidence="1" key="1">
    <citation type="submission" date="2024-07" db="EMBL/GenBank/DDBJ databases">
        <authorList>
            <person name="Kim Y.J."/>
            <person name="Jeong J.Y."/>
        </authorList>
    </citation>
    <scope>NUCLEOTIDE SEQUENCE</scope>
    <source>
        <strain evidence="1">GIHE-MW2</strain>
    </source>
</reference>
<dbReference type="EMBL" id="CP159837">
    <property type="protein sequence ID" value="XCM36652.1"/>
    <property type="molecule type" value="Genomic_DNA"/>
</dbReference>
<organism evidence="1">
    <name type="scientific">Planktothricoides raciborskii GIHE-MW2</name>
    <dbReference type="NCBI Taxonomy" id="2792601"/>
    <lineage>
        <taxon>Bacteria</taxon>
        <taxon>Bacillati</taxon>
        <taxon>Cyanobacteriota</taxon>
        <taxon>Cyanophyceae</taxon>
        <taxon>Oscillatoriophycideae</taxon>
        <taxon>Oscillatoriales</taxon>
        <taxon>Oscillatoriaceae</taxon>
        <taxon>Planktothricoides</taxon>
    </lineage>
</organism>
<protein>
    <submittedName>
        <fullName evidence="1">Uncharacterized protein</fullName>
    </submittedName>
</protein>
<gene>
    <name evidence="1" type="ORF">ABWT76_005425</name>
</gene>
<evidence type="ECO:0000313" key="1">
    <source>
        <dbReference type="EMBL" id="XCM36652.1"/>
    </source>
</evidence>
<proteinExistence type="predicted"/>
<name>A0AAU8JBV8_9CYAN</name>
<dbReference type="RefSeq" id="WP_054466677.1">
    <property type="nucleotide sequence ID" value="NZ_CP159837.1"/>
</dbReference>
<dbReference type="AlphaFoldDB" id="A0AAU8JBV8"/>